<protein>
    <submittedName>
        <fullName evidence="1">Unnamed protein product</fullName>
    </submittedName>
</protein>
<comment type="caution">
    <text evidence="1">The sequence shown here is derived from an EMBL/GenBank/DDBJ whole genome shotgun (WGS) entry which is preliminary data.</text>
</comment>
<name>A0A9W6Z0C5_AMBMO</name>
<accession>A0A9W6Z0C5</accession>
<organism evidence="1 2">
    <name type="scientific">Ambrosiozyma monospora</name>
    <name type="common">Yeast</name>
    <name type="synonym">Endomycopsis monosporus</name>
    <dbReference type="NCBI Taxonomy" id="43982"/>
    <lineage>
        <taxon>Eukaryota</taxon>
        <taxon>Fungi</taxon>
        <taxon>Dikarya</taxon>
        <taxon>Ascomycota</taxon>
        <taxon>Saccharomycotina</taxon>
        <taxon>Pichiomycetes</taxon>
        <taxon>Pichiales</taxon>
        <taxon>Pichiaceae</taxon>
        <taxon>Ambrosiozyma</taxon>
    </lineage>
</organism>
<evidence type="ECO:0000313" key="2">
    <source>
        <dbReference type="Proteomes" id="UP001165063"/>
    </source>
</evidence>
<evidence type="ECO:0000313" key="1">
    <source>
        <dbReference type="EMBL" id="GMG55520.1"/>
    </source>
</evidence>
<keyword evidence="2" id="KW-1185">Reference proteome</keyword>
<reference evidence="1" key="1">
    <citation type="submission" date="2023-04" db="EMBL/GenBank/DDBJ databases">
        <title>Ambrosiozyma monospora NBRC 1965.</title>
        <authorList>
            <person name="Ichikawa N."/>
            <person name="Sato H."/>
            <person name="Tonouchi N."/>
        </authorList>
    </citation>
    <scope>NUCLEOTIDE SEQUENCE</scope>
    <source>
        <strain evidence="1">NBRC 1965</strain>
    </source>
</reference>
<dbReference type="AlphaFoldDB" id="A0A9W6Z0C5"/>
<dbReference type="EMBL" id="BSXU01005712">
    <property type="protein sequence ID" value="GMG55520.1"/>
    <property type="molecule type" value="Genomic_DNA"/>
</dbReference>
<sequence>MGIKRVFTINLLIDQALPGQIIELLCSFQNNRYIELQLVVDFADGQVLDRIDPLKDNVIKIYYHFEDNSEKTWNWITNMANIKDLFLQWKTDFVVSTPMTITLSQESIRNLKLYHVPDDLKFNISKLGNLRHLAIMTWTLTDEFFNNLPPTLQTLHLTSCNIDTPFILLPPRLVKFTVISDIGMFVIPEILNTARLRFLSDVDISTSMSTNTSYNGFIIERMQAFIDSLPPTLVTFKLLLFPPTSLPRNYCPGFDILNFSRLDSLREFSFNSLQKEVDRYDLSKLPPFIEKLEFDVLATSFVNNFPLTLNDLRLDLTAYKCCIDIFWKEHVFPLDLKTFTAKQPMVQWIDFTKIDFKNLESFTLETTGHLDRIDPLVSTVSMNDIPPTLLKFRLVDKTYNYLDHHTKIKLTGSMTDNLRRVDVEPPMRFSWFDSEGKKISTTKDVNTLKGPVGTLFF</sequence>
<dbReference type="Proteomes" id="UP001165063">
    <property type="component" value="Unassembled WGS sequence"/>
</dbReference>
<gene>
    <name evidence="1" type="ORF">Amon01_000759500</name>
</gene>
<proteinExistence type="predicted"/>